<feature type="transmembrane region" description="Helical" evidence="2">
    <location>
        <begin position="456"/>
        <end position="480"/>
    </location>
</feature>
<evidence type="ECO:0000313" key="4">
    <source>
        <dbReference type="EMBL" id="KAA8916471.1"/>
    </source>
</evidence>
<dbReference type="PANTHER" id="PTHR15715">
    <property type="entry name" value="CENTROSOMAL PROTEIN OF 170 KDA"/>
    <property type="match status" value="1"/>
</dbReference>
<dbReference type="GO" id="GO:0005737">
    <property type="term" value="C:cytoplasm"/>
    <property type="evidence" value="ECO:0007669"/>
    <property type="project" value="TreeGrafter"/>
</dbReference>
<evidence type="ECO:0000259" key="3">
    <source>
        <dbReference type="PROSITE" id="PS50006"/>
    </source>
</evidence>
<proteinExistence type="predicted"/>
<reference evidence="4" key="1">
    <citation type="journal article" date="2019" name="G3 (Bethesda)">
        <title>Genome Assemblies of Two Rare Opportunistic Yeast Pathogens: Diutina rugosa (syn. Candida rugosa) and Trichomonascus ciferrii (syn. Candida ciferrii).</title>
        <authorList>
            <person name="Mixao V."/>
            <person name="Saus E."/>
            <person name="Hansen A.P."/>
            <person name="Lass-Florl C."/>
            <person name="Gabaldon T."/>
        </authorList>
    </citation>
    <scope>NUCLEOTIDE SEQUENCE</scope>
    <source>
        <strain evidence="4">CBS 4856</strain>
    </source>
</reference>
<comment type="caution">
    <text evidence="4">The sequence shown here is derived from an EMBL/GenBank/DDBJ whole genome shotgun (WGS) entry which is preliminary data.</text>
</comment>
<dbReference type="VEuPathDB" id="FungiDB:TRICI_001334"/>
<sequence length="487" mass="53203">MATLTMLRNTQSAGSLPLERDGSSSNNNNNGSIPQTSERKRRASQSVPSRSQYALVLVLSPLNGTFERKSLFVPFAPDLLKLGRQTSAKTIPAPDNGFFDSRVLSRQHAEVWADRTTGKVWIKDAKSSNGTYINSQRLSSDNTESKPHELRKNDILELGIDISNDDGSSLVHRKISAKVERISIMSLQSDNVPANTSSVNGSLSSSSSSSSSNGSLSRSNTLVGSSRPKLGQNKGADSLDVALFGDVDASLEDLVMGHARNSLGGLFMNSGLSSSISFETTVKKLIAQIHEAKLEGAKINSVSKLLEEISKNQSNSSVLTALTEQLASKDAYITQLEKKLESHQKRYDPERENNLTKQLTKTQDDLNETKRELDRYKSRALAAEALTSKSHETIKELVRTLEDKQKLLEKAQQQGKNEQTNDKPKQPATTNDDDPTTMASTSTTQQQQQQQQVSSFAVKAIPVSSALGVVIIGISIMSFINSYTRDR</sequence>
<name>A0A642V9H6_9ASCO</name>
<dbReference type="Pfam" id="PF00498">
    <property type="entry name" value="FHA"/>
    <property type="match status" value="1"/>
</dbReference>
<feature type="region of interest" description="Disordered" evidence="1">
    <location>
        <begin position="191"/>
        <end position="231"/>
    </location>
</feature>
<dbReference type="InterPro" id="IPR051176">
    <property type="entry name" value="Cent_Immune-Sig_Mod"/>
</dbReference>
<keyword evidence="5" id="KW-1185">Reference proteome</keyword>
<dbReference type="PANTHER" id="PTHR15715:SF37">
    <property type="entry name" value="LD47843P"/>
    <property type="match status" value="1"/>
</dbReference>
<dbReference type="Proteomes" id="UP000761534">
    <property type="component" value="Unassembled WGS sequence"/>
</dbReference>
<dbReference type="SUPFAM" id="SSF49879">
    <property type="entry name" value="SMAD/FHA domain"/>
    <property type="match status" value="1"/>
</dbReference>
<dbReference type="OrthoDB" id="687730at2759"/>
<keyword evidence="2" id="KW-0812">Transmembrane</keyword>
<evidence type="ECO:0000313" key="5">
    <source>
        <dbReference type="Proteomes" id="UP000761534"/>
    </source>
</evidence>
<evidence type="ECO:0000256" key="1">
    <source>
        <dbReference type="SAM" id="MobiDB-lite"/>
    </source>
</evidence>
<feature type="compositionally biased region" description="Basic and acidic residues" evidence="1">
    <location>
        <begin position="341"/>
        <end position="354"/>
    </location>
</feature>
<organism evidence="4 5">
    <name type="scientific">Trichomonascus ciferrii</name>
    <dbReference type="NCBI Taxonomy" id="44093"/>
    <lineage>
        <taxon>Eukaryota</taxon>
        <taxon>Fungi</taxon>
        <taxon>Dikarya</taxon>
        <taxon>Ascomycota</taxon>
        <taxon>Saccharomycotina</taxon>
        <taxon>Dipodascomycetes</taxon>
        <taxon>Dipodascales</taxon>
        <taxon>Trichomonascaceae</taxon>
        <taxon>Trichomonascus</taxon>
        <taxon>Trichomonascus ciferrii complex</taxon>
    </lineage>
</organism>
<dbReference type="PROSITE" id="PS50006">
    <property type="entry name" value="FHA_DOMAIN"/>
    <property type="match status" value="1"/>
</dbReference>
<feature type="compositionally biased region" description="Polar residues" evidence="1">
    <location>
        <begin position="1"/>
        <end position="14"/>
    </location>
</feature>
<keyword evidence="2" id="KW-1133">Transmembrane helix</keyword>
<dbReference type="InterPro" id="IPR008984">
    <property type="entry name" value="SMAD_FHA_dom_sf"/>
</dbReference>
<gene>
    <name evidence="4" type="ORF">TRICI_001334</name>
</gene>
<dbReference type="Gene3D" id="2.60.200.20">
    <property type="match status" value="1"/>
</dbReference>
<dbReference type="EMBL" id="SWFS01000097">
    <property type="protein sequence ID" value="KAA8916471.1"/>
    <property type="molecule type" value="Genomic_DNA"/>
</dbReference>
<feature type="domain" description="FHA" evidence="3">
    <location>
        <begin position="80"/>
        <end position="138"/>
    </location>
</feature>
<feature type="region of interest" description="Disordered" evidence="1">
    <location>
        <begin position="410"/>
        <end position="448"/>
    </location>
</feature>
<dbReference type="SMART" id="SM00240">
    <property type="entry name" value="FHA"/>
    <property type="match status" value="1"/>
</dbReference>
<feature type="region of interest" description="Disordered" evidence="1">
    <location>
        <begin position="341"/>
        <end position="371"/>
    </location>
</feature>
<feature type="region of interest" description="Disordered" evidence="1">
    <location>
        <begin position="1"/>
        <end position="47"/>
    </location>
</feature>
<feature type="compositionally biased region" description="Low complexity" evidence="1">
    <location>
        <begin position="197"/>
        <end position="219"/>
    </location>
</feature>
<protein>
    <recommendedName>
        <fullName evidence="3">FHA domain-containing protein</fullName>
    </recommendedName>
</protein>
<keyword evidence="2" id="KW-0472">Membrane</keyword>
<feature type="compositionally biased region" description="Basic and acidic residues" evidence="1">
    <location>
        <begin position="362"/>
        <end position="371"/>
    </location>
</feature>
<feature type="compositionally biased region" description="Low complexity" evidence="1">
    <location>
        <begin position="23"/>
        <end position="32"/>
    </location>
</feature>
<dbReference type="InterPro" id="IPR000253">
    <property type="entry name" value="FHA_dom"/>
</dbReference>
<accession>A0A642V9H6</accession>
<evidence type="ECO:0000256" key="2">
    <source>
        <dbReference type="SAM" id="Phobius"/>
    </source>
</evidence>
<dbReference type="AlphaFoldDB" id="A0A642V9H6"/>